<dbReference type="AlphaFoldDB" id="A0A8J4CN59"/>
<protein>
    <submittedName>
        <fullName evidence="1">Uncharacterized protein</fullName>
    </submittedName>
</protein>
<proteinExistence type="predicted"/>
<evidence type="ECO:0000313" key="1">
    <source>
        <dbReference type="EMBL" id="GIL86564.1"/>
    </source>
</evidence>
<sequence>MAQCERSTNGEGILPCSFSLPLVSASKSNHNHNSGIVIETYIGQDYFPTAPKRVWWLNLRSCFRPSHPKATSADVNAIDGADIPKLRTILLLGSAAQLFAGNKADTELRKWLCTDPAAFHALFAASRFAAEGKAFQLRLQIKLQHNKASALLPQLLLLADYGTQQGDLVVRISSSL</sequence>
<dbReference type="Proteomes" id="UP000747110">
    <property type="component" value="Unassembled WGS sequence"/>
</dbReference>
<dbReference type="EMBL" id="BNCP01000036">
    <property type="protein sequence ID" value="GIL86564.1"/>
    <property type="molecule type" value="Genomic_DNA"/>
</dbReference>
<reference evidence="1" key="1">
    <citation type="journal article" date="2021" name="Proc. Natl. Acad. Sci. U.S.A.">
        <title>Three genomes in the algal genus Volvox reveal the fate of a haploid sex-determining region after a transition to homothallism.</title>
        <authorList>
            <person name="Yamamoto K."/>
            <person name="Hamaji T."/>
            <person name="Kawai-Toyooka H."/>
            <person name="Matsuzaki R."/>
            <person name="Takahashi F."/>
            <person name="Nishimura Y."/>
            <person name="Kawachi M."/>
            <person name="Noguchi H."/>
            <person name="Minakuchi Y."/>
            <person name="Umen J.G."/>
            <person name="Toyoda A."/>
            <person name="Nozaki H."/>
        </authorList>
    </citation>
    <scope>NUCLEOTIDE SEQUENCE</scope>
    <source>
        <strain evidence="1">NIES-3786</strain>
    </source>
</reference>
<name>A0A8J4CN59_9CHLO</name>
<dbReference type="OrthoDB" id="10386137at2759"/>
<accession>A0A8J4CN59</accession>
<organism evidence="1 2">
    <name type="scientific">Volvox reticuliferus</name>
    <dbReference type="NCBI Taxonomy" id="1737510"/>
    <lineage>
        <taxon>Eukaryota</taxon>
        <taxon>Viridiplantae</taxon>
        <taxon>Chlorophyta</taxon>
        <taxon>core chlorophytes</taxon>
        <taxon>Chlorophyceae</taxon>
        <taxon>CS clade</taxon>
        <taxon>Chlamydomonadales</taxon>
        <taxon>Volvocaceae</taxon>
        <taxon>Volvox</taxon>
    </lineage>
</organism>
<keyword evidence="2" id="KW-1185">Reference proteome</keyword>
<comment type="caution">
    <text evidence="1">The sequence shown here is derived from an EMBL/GenBank/DDBJ whole genome shotgun (WGS) entry which is preliminary data.</text>
</comment>
<evidence type="ECO:0000313" key="2">
    <source>
        <dbReference type="Proteomes" id="UP000747110"/>
    </source>
</evidence>
<gene>
    <name evidence="1" type="ORF">Vretifemale_14862</name>
</gene>